<protein>
    <recommendedName>
        <fullName evidence="6">Sel1 repeat family protein</fullName>
    </recommendedName>
</protein>
<keyword evidence="1" id="KW-0732">Signal</keyword>
<reference evidence="2" key="1">
    <citation type="submission" date="2022-10" db="EMBL/GenBank/DDBJ databases">
        <authorList>
            <person name="Botero Cardona J."/>
        </authorList>
    </citation>
    <scope>NUCLEOTIDE SEQUENCE</scope>
    <source>
        <strain evidence="2">LMG 31819</strain>
        <strain evidence="3">R-53529</strain>
    </source>
</reference>
<keyword evidence="5" id="KW-1185">Reference proteome</keyword>
<dbReference type="PANTHER" id="PTHR11102">
    <property type="entry name" value="SEL-1-LIKE PROTEIN"/>
    <property type="match status" value="1"/>
</dbReference>
<dbReference type="SMART" id="SM00671">
    <property type="entry name" value="SEL1"/>
    <property type="match status" value="4"/>
</dbReference>
<proteinExistence type="predicted"/>
<dbReference type="Proteomes" id="UP001154259">
    <property type="component" value="Unassembled WGS sequence"/>
</dbReference>
<dbReference type="Proteomes" id="UP001154255">
    <property type="component" value="Unassembled WGS sequence"/>
</dbReference>
<feature type="signal peptide" evidence="1">
    <location>
        <begin position="1"/>
        <end position="22"/>
    </location>
</feature>
<accession>A0A9W4TQA0</accession>
<sequence>MNFKYALLIAVGLACFSNNAFAARQYSQEEIDFVTQKANKGDAASQEVLGEIYQTGDYGPEKDPFAAKDWYEKAVQLGDVNAMNNLANMYRHGDGVPQDYAKAIELLKKADSLGNKKAAFNIAVMYEDGEGVPKNISTAMDWYKKAANNGNSLAMNNLGVNYHDGLDVTKNINTAKEYFKQACLHKNPKGCENYKKLNNQ</sequence>
<dbReference type="RefSeq" id="WP_271790339.1">
    <property type="nucleotide sequence ID" value="NZ_CAMXCM010000005.1"/>
</dbReference>
<dbReference type="Gene3D" id="1.25.40.10">
    <property type="entry name" value="Tetratricopeptide repeat domain"/>
    <property type="match status" value="1"/>
</dbReference>
<dbReference type="InterPro" id="IPR011990">
    <property type="entry name" value="TPR-like_helical_dom_sf"/>
</dbReference>
<evidence type="ECO:0000313" key="4">
    <source>
        <dbReference type="Proteomes" id="UP001154255"/>
    </source>
</evidence>
<dbReference type="PROSITE" id="PS51257">
    <property type="entry name" value="PROKAR_LIPOPROTEIN"/>
    <property type="match status" value="1"/>
</dbReference>
<gene>
    <name evidence="3" type="ORF">R53529_LOCUS1916</name>
    <name evidence="2" type="ORF">R53530_LOCUS1798</name>
</gene>
<dbReference type="AlphaFoldDB" id="A0A9W4TQA0"/>
<dbReference type="SUPFAM" id="SSF81901">
    <property type="entry name" value="HCP-like"/>
    <property type="match status" value="1"/>
</dbReference>
<evidence type="ECO:0000313" key="5">
    <source>
        <dbReference type="Proteomes" id="UP001154259"/>
    </source>
</evidence>
<dbReference type="InterPro" id="IPR050767">
    <property type="entry name" value="Sel1_AlgK"/>
</dbReference>
<feature type="chain" id="PRO_5040856953" description="Sel1 repeat family protein" evidence="1">
    <location>
        <begin position="23"/>
        <end position="200"/>
    </location>
</feature>
<evidence type="ECO:0000256" key="1">
    <source>
        <dbReference type="SAM" id="SignalP"/>
    </source>
</evidence>
<evidence type="ECO:0008006" key="6">
    <source>
        <dbReference type="Google" id="ProtNLM"/>
    </source>
</evidence>
<comment type="caution">
    <text evidence="2">The sequence shown here is derived from an EMBL/GenBank/DDBJ whole genome shotgun (WGS) entry which is preliminary data.</text>
</comment>
<name>A0A9W4TQA0_9PROT</name>
<evidence type="ECO:0000313" key="2">
    <source>
        <dbReference type="EMBL" id="CAI3950557.1"/>
    </source>
</evidence>
<dbReference type="EMBL" id="CAMXCM010000005">
    <property type="protein sequence ID" value="CAI3950557.1"/>
    <property type="molecule type" value="Genomic_DNA"/>
</dbReference>
<dbReference type="InterPro" id="IPR006597">
    <property type="entry name" value="Sel1-like"/>
</dbReference>
<dbReference type="Pfam" id="PF08238">
    <property type="entry name" value="Sel1"/>
    <property type="match status" value="4"/>
</dbReference>
<dbReference type="PANTHER" id="PTHR11102:SF160">
    <property type="entry name" value="ERAD-ASSOCIATED E3 UBIQUITIN-PROTEIN LIGASE COMPONENT HRD3"/>
    <property type="match status" value="1"/>
</dbReference>
<dbReference type="EMBL" id="CAMXCS010000006">
    <property type="protein sequence ID" value="CAI3954655.1"/>
    <property type="molecule type" value="Genomic_DNA"/>
</dbReference>
<evidence type="ECO:0000313" key="3">
    <source>
        <dbReference type="EMBL" id="CAI3954655.1"/>
    </source>
</evidence>
<organism evidence="2 4">
    <name type="scientific">Commensalibacter communis</name>
    <dbReference type="NCBI Taxonomy" id="2972786"/>
    <lineage>
        <taxon>Bacteria</taxon>
        <taxon>Pseudomonadati</taxon>
        <taxon>Pseudomonadota</taxon>
        <taxon>Alphaproteobacteria</taxon>
        <taxon>Acetobacterales</taxon>
        <taxon>Acetobacteraceae</taxon>
    </lineage>
</organism>